<dbReference type="InParanoid" id="A0A317XNW3"/>
<reference evidence="1 2" key="1">
    <citation type="journal article" date="2018" name="Mol. Biol. Evol.">
        <title>Broad Genomic Sampling Reveals a Smut Pathogenic Ancestry of the Fungal Clade Ustilaginomycotina.</title>
        <authorList>
            <person name="Kijpornyongpan T."/>
            <person name="Mondo S.J."/>
            <person name="Barry K."/>
            <person name="Sandor L."/>
            <person name="Lee J."/>
            <person name="Lipzen A."/>
            <person name="Pangilinan J."/>
            <person name="LaButti K."/>
            <person name="Hainaut M."/>
            <person name="Henrissat B."/>
            <person name="Grigoriev I.V."/>
            <person name="Spatafora J.W."/>
            <person name="Aime M.C."/>
        </authorList>
    </citation>
    <scope>NUCLEOTIDE SEQUENCE [LARGE SCALE GENOMIC DNA]</scope>
    <source>
        <strain evidence="1 2">MCA 3645</strain>
    </source>
</reference>
<dbReference type="AlphaFoldDB" id="A0A317XNW3"/>
<protein>
    <submittedName>
        <fullName evidence="1">Uncharacterized protein</fullName>
    </submittedName>
</protein>
<dbReference type="Proteomes" id="UP000246740">
    <property type="component" value="Unassembled WGS sequence"/>
</dbReference>
<organism evidence="1 2">
    <name type="scientific">Testicularia cyperi</name>
    <dbReference type="NCBI Taxonomy" id="1882483"/>
    <lineage>
        <taxon>Eukaryota</taxon>
        <taxon>Fungi</taxon>
        <taxon>Dikarya</taxon>
        <taxon>Basidiomycota</taxon>
        <taxon>Ustilaginomycotina</taxon>
        <taxon>Ustilaginomycetes</taxon>
        <taxon>Ustilaginales</taxon>
        <taxon>Anthracoideaceae</taxon>
        <taxon>Testicularia</taxon>
    </lineage>
</organism>
<proteinExistence type="predicted"/>
<sequence length="277" mass="31951">MSLKANFEQIPTLLLPPPSYQDSRKDGRIQLHQGSPASVVDGLHDGARFVVWRRVIRHYLTLVSGYEPDEEAARCLELLNEVRFVSRLVYNAVMNLMRARYTAAYLQHVRFPLYSTGLSSANIQIPRRETRVLDHFVVYEVNRRYLSSQDSLLLNNDDSETDHRQVEQDLFGWLQPQTFLEDQLGSGLPPTHAVQLEHLLVRFQFTRAAVTLPACTDPRVASRVSVFRKEFFAISRPRDEPIFVTADRLMRELKRLVFVRKHLGGQVYYELVGEVPG</sequence>
<dbReference type="EMBL" id="KZ819196">
    <property type="protein sequence ID" value="PWY99088.1"/>
    <property type="molecule type" value="Genomic_DNA"/>
</dbReference>
<name>A0A317XNW3_9BASI</name>
<dbReference type="STRING" id="1882483.A0A317XNW3"/>
<evidence type="ECO:0000313" key="2">
    <source>
        <dbReference type="Proteomes" id="UP000246740"/>
    </source>
</evidence>
<keyword evidence="2" id="KW-1185">Reference proteome</keyword>
<gene>
    <name evidence="1" type="ORF">BCV70DRAFT_123937</name>
</gene>
<accession>A0A317XNW3</accession>
<evidence type="ECO:0000313" key="1">
    <source>
        <dbReference type="EMBL" id="PWY99088.1"/>
    </source>
</evidence>
<dbReference type="OrthoDB" id="2536866at2759"/>